<gene>
    <name evidence="2" type="ORF">SAMN05192553_11254</name>
</gene>
<protein>
    <recommendedName>
        <fullName evidence="4">Lipocalin-like domain-containing protein</fullName>
    </recommendedName>
</protein>
<keyword evidence="1" id="KW-0732">Signal</keyword>
<feature type="signal peptide" evidence="1">
    <location>
        <begin position="1"/>
        <end position="20"/>
    </location>
</feature>
<dbReference type="RefSeq" id="WP_092178677.1">
    <property type="nucleotide sequence ID" value="NZ_FNZH01000012.1"/>
</dbReference>
<evidence type="ECO:0000313" key="3">
    <source>
        <dbReference type="Proteomes" id="UP000199403"/>
    </source>
</evidence>
<dbReference type="AlphaFoldDB" id="A0A1H7BM40"/>
<accession>A0A1H7BM40</accession>
<dbReference type="Proteomes" id="UP000199403">
    <property type="component" value="Unassembled WGS sequence"/>
</dbReference>
<evidence type="ECO:0000256" key="1">
    <source>
        <dbReference type="SAM" id="SignalP"/>
    </source>
</evidence>
<proteinExistence type="predicted"/>
<organism evidence="2 3">
    <name type="scientific">Cyclobacterium xiamenense</name>
    <dbReference type="NCBI Taxonomy" id="1297121"/>
    <lineage>
        <taxon>Bacteria</taxon>
        <taxon>Pseudomonadati</taxon>
        <taxon>Bacteroidota</taxon>
        <taxon>Cytophagia</taxon>
        <taxon>Cytophagales</taxon>
        <taxon>Cyclobacteriaceae</taxon>
        <taxon>Cyclobacterium</taxon>
    </lineage>
</organism>
<evidence type="ECO:0000313" key="2">
    <source>
        <dbReference type="EMBL" id="SEJ77427.1"/>
    </source>
</evidence>
<dbReference type="PROSITE" id="PS51257">
    <property type="entry name" value="PROKAR_LIPOPROTEIN"/>
    <property type="match status" value="1"/>
</dbReference>
<feature type="chain" id="PRO_5011720284" description="Lipocalin-like domain-containing protein" evidence="1">
    <location>
        <begin position="21"/>
        <end position="216"/>
    </location>
</feature>
<name>A0A1H7BM40_9BACT</name>
<sequence length="216" mass="24997">MMIRNTAFLALLLLLFSCSEDIPSPGEPEEMEESTEVDETTEDPAYPICGFELDQEGDPLPLMGDWEFVGFEHLETGNLYLYTCTARLAHLTHYQEGYDNWLEEYDFPLYLKLTDQEWAEEAEACQGRFKLETRTHLGVLHSCFSYDEQGAIGFEVGLPYWDFPEGGTIIFPEESHHIAYSEGLEKSVSYEIEANRLYVYYDSEDYRMVLIALEEK</sequence>
<dbReference type="EMBL" id="FNZH01000012">
    <property type="protein sequence ID" value="SEJ77427.1"/>
    <property type="molecule type" value="Genomic_DNA"/>
</dbReference>
<keyword evidence="3" id="KW-1185">Reference proteome</keyword>
<evidence type="ECO:0008006" key="4">
    <source>
        <dbReference type="Google" id="ProtNLM"/>
    </source>
</evidence>
<dbReference type="OrthoDB" id="823511at2"/>
<reference evidence="3" key="1">
    <citation type="submission" date="2016-10" db="EMBL/GenBank/DDBJ databases">
        <authorList>
            <person name="Varghese N."/>
            <person name="Submissions S."/>
        </authorList>
    </citation>
    <scope>NUCLEOTIDE SEQUENCE [LARGE SCALE GENOMIC DNA]</scope>
    <source>
        <strain evidence="3">IBRC-M 10761</strain>
    </source>
</reference>